<keyword evidence="1" id="KW-0812">Transmembrane</keyword>
<dbReference type="Proteomes" id="UP000307541">
    <property type="component" value="Unassembled WGS sequence"/>
</dbReference>
<keyword evidence="3" id="KW-1185">Reference proteome</keyword>
<dbReference type="RefSeq" id="WP_136666447.1">
    <property type="nucleotide sequence ID" value="NZ_RFLV01000009.1"/>
</dbReference>
<organism evidence="2 3">
    <name type="scientific">Pseudomonas leptonychotis</name>
    <dbReference type="NCBI Taxonomy" id="2448482"/>
    <lineage>
        <taxon>Bacteria</taxon>
        <taxon>Pseudomonadati</taxon>
        <taxon>Pseudomonadota</taxon>
        <taxon>Gammaproteobacteria</taxon>
        <taxon>Pseudomonadales</taxon>
        <taxon>Pseudomonadaceae</taxon>
        <taxon>Pseudomonas</taxon>
    </lineage>
</organism>
<reference evidence="2 3" key="1">
    <citation type="submission" date="2018-10" db="EMBL/GenBank/DDBJ databases">
        <title>Pseudomonas leptonychotis sp. nov., isolated from Weddell seals in Antarctica.</title>
        <authorList>
            <person name="Novakova D."/>
            <person name="Svec P."/>
            <person name="Kralova S."/>
            <person name="Kristofova L."/>
            <person name="Zeman M."/>
            <person name="Pantucek R."/>
            <person name="Maslanova I."/>
            <person name="Sedlacek I."/>
        </authorList>
    </citation>
    <scope>NUCLEOTIDE SEQUENCE [LARGE SCALE GENOMIC DNA]</scope>
    <source>
        <strain evidence="2 3">CCM 8849</strain>
    </source>
</reference>
<comment type="caution">
    <text evidence="2">The sequence shown here is derived from an EMBL/GenBank/DDBJ whole genome shotgun (WGS) entry which is preliminary data.</text>
</comment>
<feature type="transmembrane region" description="Helical" evidence="1">
    <location>
        <begin position="53"/>
        <end position="74"/>
    </location>
</feature>
<keyword evidence="1" id="KW-1133">Transmembrane helix</keyword>
<proteinExistence type="predicted"/>
<dbReference type="AlphaFoldDB" id="A0A4T1ZTD2"/>
<dbReference type="EMBL" id="RFLV01000009">
    <property type="protein sequence ID" value="TIH06236.1"/>
    <property type="molecule type" value="Genomic_DNA"/>
</dbReference>
<feature type="transmembrane region" description="Helical" evidence="1">
    <location>
        <begin position="106"/>
        <end position="123"/>
    </location>
</feature>
<protein>
    <submittedName>
        <fullName evidence="2">Uncharacterized protein</fullName>
    </submittedName>
</protein>
<dbReference type="OrthoDB" id="5005871at2"/>
<gene>
    <name evidence="2" type="ORF">D8779_20395</name>
</gene>
<feature type="transmembrane region" description="Helical" evidence="1">
    <location>
        <begin position="81"/>
        <end position="100"/>
    </location>
</feature>
<keyword evidence="1" id="KW-0472">Membrane</keyword>
<accession>A0A4T1ZTD2</accession>
<evidence type="ECO:0000313" key="3">
    <source>
        <dbReference type="Proteomes" id="UP000307541"/>
    </source>
</evidence>
<sequence>MEIALYISAILVLCVAAAHSYLGERYILIRLFRKNDLTKLFGSTEFTTRTLRFAWHLTSIAWLGLASVLVLLAHPPIQPRIIGLVIGIIFLAHFAIALAGSKGKHLSWPVFLIIGALAIYATNT</sequence>
<evidence type="ECO:0000313" key="2">
    <source>
        <dbReference type="EMBL" id="TIH06236.1"/>
    </source>
</evidence>
<name>A0A4T1ZTD2_9PSED</name>
<evidence type="ECO:0000256" key="1">
    <source>
        <dbReference type="SAM" id="Phobius"/>
    </source>
</evidence>